<dbReference type="Proteomes" id="UP001219568">
    <property type="component" value="Unassembled WGS sequence"/>
</dbReference>
<accession>A0AAD6IHJ9</accession>
<name>A0AAD6IHJ9_PENCN</name>
<comment type="caution">
    <text evidence="1">The sequence shown here is derived from an EMBL/GenBank/DDBJ whole genome shotgun (WGS) entry which is preliminary data.</text>
</comment>
<proteinExistence type="predicted"/>
<gene>
    <name evidence="1" type="ORF">N7460_003951</name>
</gene>
<dbReference type="EMBL" id="JAQJZL010000003">
    <property type="protein sequence ID" value="KAJ6047804.1"/>
    <property type="molecule type" value="Genomic_DNA"/>
</dbReference>
<reference evidence="1" key="1">
    <citation type="journal article" date="2023" name="IMA Fungus">
        <title>Comparative genomic study of the Penicillium genus elucidates a diverse pangenome and 15 lateral gene transfer events.</title>
        <authorList>
            <person name="Petersen C."/>
            <person name="Sorensen T."/>
            <person name="Nielsen M.R."/>
            <person name="Sondergaard T.E."/>
            <person name="Sorensen J.L."/>
            <person name="Fitzpatrick D.A."/>
            <person name="Frisvad J.C."/>
            <person name="Nielsen K.L."/>
        </authorList>
    </citation>
    <scope>NUCLEOTIDE SEQUENCE</scope>
    <source>
        <strain evidence="1">IBT 15450</strain>
    </source>
</reference>
<reference evidence="1" key="2">
    <citation type="submission" date="2023-01" db="EMBL/GenBank/DDBJ databases">
        <authorList>
            <person name="Petersen C."/>
        </authorList>
    </citation>
    <scope>NUCLEOTIDE SEQUENCE</scope>
    <source>
        <strain evidence="1">IBT 15450</strain>
    </source>
</reference>
<evidence type="ECO:0000313" key="2">
    <source>
        <dbReference type="Proteomes" id="UP001219568"/>
    </source>
</evidence>
<evidence type="ECO:0008006" key="3">
    <source>
        <dbReference type="Google" id="ProtNLM"/>
    </source>
</evidence>
<protein>
    <recommendedName>
        <fullName evidence="3">Protein kinase domain-containing protein</fullName>
    </recommendedName>
</protein>
<dbReference type="AlphaFoldDB" id="A0AAD6IHJ9"/>
<keyword evidence="2" id="KW-1185">Reference proteome</keyword>
<evidence type="ECO:0000313" key="1">
    <source>
        <dbReference type="EMBL" id="KAJ6047804.1"/>
    </source>
</evidence>
<organism evidence="1 2">
    <name type="scientific">Penicillium canescens</name>
    <dbReference type="NCBI Taxonomy" id="5083"/>
    <lineage>
        <taxon>Eukaryota</taxon>
        <taxon>Fungi</taxon>
        <taxon>Dikarya</taxon>
        <taxon>Ascomycota</taxon>
        <taxon>Pezizomycotina</taxon>
        <taxon>Eurotiomycetes</taxon>
        <taxon>Eurotiomycetidae</taxon>
        <taxon>Eurotiales</taxon>
        <taxon>Aspergillaceae</taxon>
        <taxon>Penicillium</taxon>
    </lineage>
</organism>
<sequence length="95" mass="10856">MASYSIRGYIGASRPLKRLSRENTKYYCPRIHGNYTDAKTDIFALGSTIYSIMMGHQLKPLIDKVCEEASIMKPDAILSKTWNFGTQKSRREDGY</sequence>